<feature type="binding site" evidence="4">
    <location>
        <position position="141"/>
    </location>
    <ligand>
        <name>D-ribulose 5-phosphate</name>
        <dbReference type="ChEBI" id="CHEBI:58121"/>
    </ligand>
</feature>
<evidence type="ECO:0000256" key="4">
    <source>
        <dbReference type="PIRSR" id="PIRSR005384-2"/>
    </source>
</evidence>
<dbReference type="InterPro" id="IPR036569">
    <property type="entry name" value="RpiB_LacA_LacB_sf"/>
</dbReference>
<gene>
    <name evidence="5" type="primary">rpiB</name>
    <name evidence="5" type="ORF">DFH01_14470</name>
</gene>
<evidence type="ECO:0000256" key="1">
    <source>
        <dbReference type="ARBA" id="ARBA00008754"/>
    </source>
</evidence>
<dbReference type="NCBIfam" id="NF004051">
    <property type="entry name" value="PRK05571.1"/>
    <property type="match status" value="1"/>
</dbReference>
<sequence>MTPQDVPVALGSDHAGVALKATLIEALQAAGHPTFDMGTTGTESVDYPDFADAVAQAVMDGRARFGVLVCGTGIGISMAANRHAGIRCALVHDMTVARLSREHNDANVMAVGARVTGPEVALDALRAFLATPFAGGRHERRVRKLTPDWSPR</sequence>
<feature type="binding site" evidence="4">
    <location>
        <begin position="13"/>
        <end position="14"/>
    </location>
    <ligand>
        <name>D-ribulose 5-phosphate</name>
        <dbReference type="ChEBI" id="CHEBI:58121"/>
    </ligand>
</feature>
<dbReference type="PIRSF" id="PIRSF005384">
    <property type="entry name" value="RpiB_LacA_B"/>
    <property type="match status" value="1"/>
</dbReference>
<dbReference type="InterPro" id="IPR003500">
    <property type="entry name" value="RpiB_LacA_LacB"/>
</dbReference>
<keyword evidence="6" id="KW-1185">Reference proteome</keyword>
<dbReference type="PANTHER" id="PTHR30345">
    <property type="entry name" value="RIBOSE-5-PHOSPHATE ISOMERASE B"/>
    <property type="match status" value="1"/>
</dbReference>
<evidence type="ECO:0000313" key="5">
    <source>
        <dbReference type="EMBL" id="PWS36372.1"/>
    </source>
</evidence>
<comment type="caution">
    <text evidence="5">The sequence shown here is derived from an EMBL/GenBank/DDBJ whole genome shotgun (WGS) entry which is preliminary data.</text>
</comment>
<dbReference type="RefSeq" id="WP_109871165.1">
    <property type="nucleotide sequence ID" value="NZ_QGNA01000003.1"/>
</dbReference>
<reference evidence="6" key="1">
    <citation type="submission" date="2018-05" db="EMBL/GenBank/DDBJ databases">
        <authorList>
            <person name="Du Z."/>
            <person name="Wang X."/>
        </authorList>
    </citation>
    <scope>NUCLEOTIDE SEQUENCE [LARGE SCALE GENOMIC DNA]</scope>
    <source>
        <strain evidence="6">CQN31</strain>
    </source>
</reference>
<dbReference type="GO" id="GO:0016861">
    <property type="term" value="F:intramolecular oxidoreductase activity, interconverting aldoses and ketoses"/>
    <property type="evidence" value="ECO:0007669"/>
    <property type="project" value="UniProtKB-ARBA"/>
</dbReference>
<dbReference type="Gene3D" id="3.40.1400.10">
    <property type="entry name" value="Sugar-phosphate isomerase, RpiB/LacA/LacB"/>
    <property type="match status" value="1"/>
</dbReference>
<feature type="active site" description="Proton donor" evidence="3">
    <location>
        <position position="103"/>
    </location>
</feature>
<evidence type="ECO:0000313" key="6">
    <source>
        <dbReference type="Proteomes" id="UP000245765"/>
    </source>
</evidence>
<dbReference type="NCBIfam" id="TIGR00689">
    <property type="entry name" value="rpiB_lacA_lacB"/>
    <property type="match status" value="1"/>
</dbReference>
<feature type="binding site" evidence="4">
    <location>
        <position position="137"/>
    </location>
    <ligand>
        <name>D-ribulose 5-phosphate</name>
        <dbReference type="ChEBI" id="CHEBI:58121"/>
    </ligand>
</feature>
<feature type="binding site" evidence="4">
    <location>
        <position position="104"/>
    </location>
    <ligand>
        <name>D-ribulose 5-phosphate</name>
        <dbReference type="ChEBI" id="CHEBI:58121"/>
    </ligand>
</feature>
<organism evidence="5 6">
    <name type="scientific">Falsiroseomonas bella</name>
    <dbReference type="NCBI Taxonomy" id="2184016"/>
    <lineage>
        <taxon>Bacteria</taxon>
        <taxon>Pseudomonadati</taxon>
        <taxon>Pseudomonadota</taxon>
        <taxon>Alphaproteobacteria</taxon>
        <taxon>Acetobacterales</taxon>
        <taxon>Roseomonadaceae</taxon>
        <taxon>Falsiroseomonas</taxon>
    </lineage>
</organism>
<evidence type="ECO:0000256" key="3">
    <source>
        <dbReference type="PIRSR" id="PIRSR005384-1"/>
    </source>
</evidence>
<feature type="active site" description="Proton acceptor" evidence="3">
    <location>
        <position position="70"/>
    </location>
</feature>
<protein>
    <submittedName>
        <fullName evidence="5">Ribose 5-phosphate isomerase B</fullName>
    </submittedName>
</protein>
<feature type="binding site" evidence="4">
    <location>
        <begin position="71"/>
        <end position="75"/>
    </location>
    <ligand>
        <name>D-ribulose 5-phosphate</name>
        <dbReference type="ChEBI" id="CHEBI:58121"/>
    </ligand>
</feature>
<feature type="binding site" evidence="4">
    <location>
        <position position="114"/>
    </location>
    <ligand>
        <name>D-ribulose 5-phosphate</name>
        <dbReference type="ChEBI" id="CHEBI:58121"/>
    </ligand>
</feature>
<dbReference type="SUPFAM" id="SSF89623">
    <property type="entry name" value="Ribose/Galactose isomerase RpiB/AlsB"/>
    <property type="match status" value="1"/>
</dbReference>
<evidence type="ECO:0000256" key="2">
    <source>
        <dbReference type="ARBA" id="ARBA00023235"/>
    </source>
</evidence>
<accession>A0A317FDB2</accession>
<dbReference type="GO" id="GO:0005975">
    <property type="term" value="P:carbohydrate metabolic process"/>
    <property type="evidence" value="ECO:0007669"/>
    <property type="project" value="InterPro"/>
</dbReference>
<comment type="similarity">
    <text evidence="1">Belongs to the LacAB/RpiB family.</text>
</comment>
<dbReference type="EMBL" id="QGNA01000003">
    <property type="protein sequence ID" value="PWS36372.1"/>
    <property type="molecule type" value="Genomic_DNA"/>
</dbReference>
<dbReference type="Pfam" id="PF02502">
    <property type="entry name" value="LacAB_rpiB"/>
    <property type="match status" value="1"/>
</dbReference>
<keyword evidence="2 5" id="KW-0413">Isomerase</keyword>
<dbReference type="Proteomes" id="UP000245765">
    <property type="component" value="Unassembled WGS sequence"/>
</dbReference>
<dbReference type="NCBIfam" id="TIGR01120">
    <property type="entry name" value="rpiB"/>
    <property type="match status" value="1"/>
</dbReference>
<proteinExistence type="inferred from homology"/>
<dbReference type="InterPro" id="IPR004785">
    <property type="entry name" value="RpiB"/>
</dbReference>
<dbReference type="PANTHER" id="PTHR30345:SF0">
    <property type="entry name" value="DNA DAMAGE-REPAIR_TOLERATION PROTEIN DRT102"/>
    <property type="match status" value="1"/>
</dbReference>
<name>A0A317FDB2_9PROT</name>
<dbReference type="OrthoDB" id="1778624at2"/>
<dbReference type="AlphaFoldDB" id="A0A317FDB2"/>